<evidence type="ECO:0000256" key="2">
    <source>
        <dbReference type="ARBA" id="ARBA00012251"/>
    </source>
</evidence>
<dbReference type="SMART" id="SM00647">
    <property type="entry name" value="IBR"/>
    <property type="match status" value="2"/>
</dbReference>
<dbReference type="Gene3D" id="3.30.40.10">
    <property type="entry name" value="Zinc/RING finger domain, C3HC4 (zinc finger)"/>
    <property type="match status" value="1"/>
</dbReference>
<accession>A0A8H6L2Q8</accession>
<evidence type="ECO:0000313" key="13">
    <source>
        <dbReference type="EMBL" id="KAF6233369.1"/>
    </source>
</evidence>
<evidence type="ECO:0000256" key="9">
    <source>
        <dbReference type="PROSITE-ProRule" id="PRU00175"/>
    </source>
</evidence>
<dbReference type="GO" id="GO:0061630">
    <property type="term" value="F:ubiquitin protein ligase activity"/>
    <property type="evidence" value="ECO:0007669"/>
    <property type="project" value="UniProtKB-EC"/>
</dbReference>
<evidence type="ECO:0000256" key="6">
    <source>
        <dbReference type="ARBA" id="ARBA00022771"/>
    </source>
</evidence>
<dbReference type="Proteomes" id="UP000578531">
    <property type="component" value="Unassembled WGS sequence"/>
</dbReference>
<proteinExistence type="predicted"/>
<keyword evidence="4" id="KW-0479">Metal-binding</keyword>
<dbReference type="InterPro" id="IPR044066">
    <property type="entry name" value="TRIAD_supradom"/>
</dbReference>
<evidence type="ECO:0000256" key="10">
    <source>
        <dbReference type="SAM" id="MobiDB-lite"/>
    </source>
</evidence>
<evidence type="ECO:0000256" key="4">
    <source>
        <dbReference type="ARBA" id="ARBA00022723"/>
    </source>
</evidence>
<evidence type="ECO:0000256" key="8">
    <source>
        <dbReference type="ARBA" id="ARBA00022833"/>
    </source>
</evidence>
<evidence type="ECO:0000259" key="12">
    <source>
        <dbReference type="PROSITE" id="PS51873"/>
    </source>
</evidence>
<feature type="domain" description="RING-type" evidence="11">
    <location>
        <begin position="170"/>
        <end position="223"/>
    </location>
</feature>
<dbReference type="InterPro" id="IPR002867">
    <property type="entry name" value="IBR_dom"/>
</dbReference>
<feature type="region of interest" description="Disordered" evidence="10">
    <location>
        <begin position="126"/>
        <end position="154"/>
    </location>
</feature>
<sequence length="397" mass="44418">MASSSSASIQVLNRMYREAGVPGTILDKHHTSWTMEQIRDILHFYGVGGRVVAASTNLTKLELMRRLAPLVEERGLTRFDRLEIARYSRGGGGRAGGPRPPQKPVVLRTTASGGNHDTRILAEVKQSPPTTPSNDETAQQLAQPTWSTNEPPEAVSARDVTGAEASNPPCAVCFEDLSTQTSPDRKITNSCSHELDVCRPCLSRSISTQFTSKVWNQIDCPTCGERLDFHDVKDFAESEIFERYDNHSLRAFLSEHQEGQFQQCRSPGCQSGQQCFPEQDSYMICQTCKGQTCINCDTLWHPGMTCVETEAARKRIEHNAEEISAKEYLAVNSKLCPKCEVRGQKVEGCDHMRCPRCHHEYCWVCLVDYGVIRQRGNGQHLTDCRYHTNNLNQGLGH</sequence>
<dbReference type="RefSeq" id="XP_037162787.1">
    <property type="nucleotide sequence ID" value="XM_037310201.1"/>
</dbReference>
<evidence type="ECO:0000256" key="1">
    <source>
        <dbReference type="ARBA" id="ARBA00001798"/>
    </source>
</evidence>
<protein>
    <recommendedName>
        <fullName evidence="2">RBR-type E3 ubiquitin transferase</fullName>
        <ecNumber evidence="2">2.3.2.31</ecNumber>
    </recommendedName>
</protein>
<keyword evidence="14" id="KW-1185">Reference proteome</keyword>
<dbReference type="InterPro" id="IPR013083">
    <property type="entry name" value="Znf_RING/FYVE/PHD"/>
</dbReference>
<dbReference type="AlphaFoldDB" id="A0A8H6L2Q8"/>
<dbReference type="PROSITE" id="PS50089">
    <property type="entry name" value="ZF_RING_2"/>
    <property type="match status" value="1"/>
</dbReference>
<dbReference type="InterPro" id="IPR001841">
    <property type="entry name" value="Znf_RING"/>
</dbReference>
<evidence type="ECO:0000256" key="5">
    <source>
        <dbReference type="ARBA" id="ARBA00022737"/>
    </source>
</evidence>
<dbReference type="GO" id="GO:0008270">
    <property type="term" value="F:zinc ion binding"/>
    <property type="evidence" value="ECO:0007669"/>
    <property type="project" value="UniProtKB-KW"/>
</dbReference>
<keyword evidence="8" id="KW-0862">Zinc</keyword>
<comment type="caution">
    <text evidence="13">The sequence shown here is derived from an EMBL/GenBank/DDBJ whole genome shotgun (WGS) entry which is preliminary data.</text>
</comment>
<organism evidence="13 14">
    <name type="scientific">Letharia columbiana</name>
    <dbReference type="NCBI Taxonomy" id="112416"/>
    <lineage>
        <taxon>Eukaryota</taxon>
        <taxon>Fungi</taxon>
        <taxon>Dikarya</taxon>
        <taxon>Ascomycota</taxon>
        <taxon>Pezizomycotina</taxon>
        <taxon>Lecanoromycetes</taxon>
        <taxon>OSLEUM clade</taxon>
        <taxon>Lecanoromycetidae</taxon>
        <taxon>Lecanorales</taxon>
        <taxon>Lecanorineae</taxon>
        <taxon>Parmeliaceae</taxon>
        <taxon>Letharia</taxon>
    </lineage>
</organism>
<dbReference type="PANTHER" id="PTHR11685">
    <property type="entry name" value="RBR FAMILY RING FINGER AND IBR DOMAIN-CONTAINING"/>
    <property type="match status" value="1"/>
</dbReference>
<comment type="catalytic activity">
    <reaction evidence="1">
        <text>[E2 ubiquitin-conjugating enzyme]-S-ubiquitinyl-L-cysteine + [acceptor protein]-L-lysine = [E2 ubiquitin-conjugating enzyme]-L-cysteine + [acceptor protein]-N(6)-ubiquitinyl-L-lysine.</text>
        <dbReference type="EC" id="2.3.2.31"/>
    </reaction>
</comment>
<dbReference type="OrthoDB" id="5422808at2759"/>
<evidence type="ECO:0000256" key="7">
    <source>
        <dbReference type="ARBA" id="ARBA00022786"/>
    </source>
</evidence>
<dbReference type="CDD" id="cd20335">
    <property type="entry name" value="BRcat_RBR"/>
    <property type="match status" value="1"/>
</dbReference>
<dbReference type="CDD" id="cd20336">
    <property type="entry name" value="Rcat_RBR"/>
    <property type="match status" value="1"/>
</dbReference>
<reference evidence="13 14" key="1">
    <citation type="journal article" date="2020" name="Genomics">
        <title>Complete, high-quality genomes from long-read metagenomic sequencing of two wolf lichen thalli reveals enigmatic genome architecture.</title>
        <authorList>
            <person name="McKenzie S.K."/>
            <person name="Walston R.F."/>
            <person name="Allen J.L."/>
        </authorList>
    </citation>
    <scope>NUCLEOTIDE SEQUENCE [LARGE SCALE GENOMIC DNA]</scope>
    <source>
        <strain evidence="13">WasteWater2</strain>
    </source>
</reference>
<dbReference type="InterPro" id="IPR031127">
    <property type="entry name" value="E3_UB_ligase_RBR"/>
</dbReference>
<dbReference type="SUPFAM" id="SSF57850">
    <property type="entry name" value="RING/U-box"/>
    <property type="match status" value="3"/>
</dbReference>
<gene>
    <name evidence="13" type="ORF">HO173_008301</name>
</gene>
<evidence type="ECO:0000259" key="11">
    <source>
        <dbReference type="PROSITE" id="PS50089"/>
    </source>
</evidence>
<keyword evidence="6 9" id="KW-0863">Zinc-finger</keyword>
<keyword evidence="5" id="KW-0677">Repeat</keyword>
<keyword evidence="7" id="KW-0833">Ubl conjugation pathway</keyword>
<feature type="domain" description="RING-type" evidence="12">
    <location>
        <begin position="166"/>
        <end position="384"/>
    </location>
</feature>
<dbReference type="GeneID" id="59289957"/>
<dbReference type="PROSITE" id="PS51873">
    <property type="entry name" value="TRIAD"/>
    <property type="match status" value="1"/>
</dbReference>
<dbReference type="Gene3D" id="1.20.120.1750">
    <property type="match status" value="1"/>
</dbReference>
<feature type="compositionally biased region" description="Polar residues" evidence="10">
    <location>
        <begin position="132"/>
        <end position="150"/>
    </location>
</feature>
<dbReference type="SMART" id="SM00184">
    <property type="entry name" value="RING"/>
    <property type="match status" value="1"/>
</dbReference>
<evidence type="ECO:0000256" key="3">
    <source>
        <dbReference type="ARBA" id="ARBA00022679"/>
    </source>
</evidence>
<dbReference type="GO" id="GO:0016567">
    <property type="term" value="P:protein ubiquitination"/>
    <property type="evidence" value="ECO:0007669"/>
    <property type="project" value="InterPro"/>
</dbReference>
<name>A0A8H6L2Q8_9LECA</name>
<dbReference type="Pfam" id="PF01485">
    <property type="entry name" value="IBR"/>
    <property type="match status" value="1"/>
</dbReference>
<keyword evidence="3" id="KW-0808">Transferase</keyword>
<evidence type="ECO:0000313" key="14">
    <source>
        <dbReference type="Proteomes" id="UP000578531"/>
    </source>
</evidence>
<dbReference type="EC" id="2.3.2.31" evidence="2"/>
<dbReference type="Pfam" id="PF22191">
    <property type="entry name" value="IBR_1"/>
    <property type="match status" value="1"/>
</dbReference>
<dbReference type="EMBL" id="JACCJC010000038">
    <property type="protein sequence ID" value="KAF6233369.1"/>
    <property type="molecule type" value="Genomic_DNA"/>
</dbReference>